<dbReference type="EMBL" id="CAJNNV010022473">
    <property type="protein sequence ID" value="CAE8608137.1"/>
    <property type="molecule type" value="Genomic_DNA"/>
</dbReference>
<dbReference type="PROSITE" id="PS50076">
    <property type="entry name" value="DNAJ_2"/>
    <property type="match status" value="1"/>
</dbReference>
<feature type="region of interest" description="Disordered" evidence="1">
    <location>
        <begin position="237"/>
        <end position="266"/>
    </location>
</feature>
<dbReference type="GO" id="GO:0030544">
    <property type="term" value="F:Hsp70 protein binding"/>
    <property type="evidence" value="ECO:0007669"/>
    <property type="project" value="TreeGrafter"/>
</dbReference>
<feature type="domain" description="J" evidence="2">
    <location>
        <begin position="271"/>
        <end position="333"/>
    </location>
</feature>
<feature type="region of interest" description="Disordered" evidence="1">
    <location>
        <begin position="57"/>
        <end position="94"/>
    </location>
</feature>
<dbReference type="SMART" id="SM00271">
    <property type="entry name" value="DnaJ"/>
    <property type="match status" value="1"/>
</dbReference>
<dbReference type="InterPro" id="IPR001623">
    <property type="entry name" value="DnaJ_domain"/>
</dbReference>
<organism evidence="3 4">
    <name type="scientific">Polarella glacialis</name>
    <name type="common">Dinoflagellate</name>
    <dbReference type="NCBI Taxonomy" id="89957"/>
    <lineage>
        <taxon>Eukaryota</taxon>
        <taxon>Sar</taxon>
        <taxon>Alveolata</taxon>
        <taxon>Dinophyceae</taxon>
        <taxon>Suessiales</taxon>
        <taxon>Suessiaceae</taxon>
        <taxon>Polarella</taxon>
    </lineage>
</organism>
<dbReference type="Proteomes" id="UP000654075">
    <property type="component" value="Unassembled WGS sequence"/>
</dbReference>
<dbReference type="GO" id="GO:0071218">
    <property type="term" value="P:cellular response to misfolded protein"/>
    <property type="evidence" value="ECO:0007669"/>
    <property type="project" value="TreeGrafter"/>
</dbReference>
<proteinExistence type="predicted"/>
<evidence type="ECO:0000313" key="3">
    <source>
        <dbReference type="EMBL" id="CAE8608137.1"/>
    </source>
</evidence>
<name>A0A813F1M8_POLGL</name>
<keyword evidence="4" id="KW-1185">Reference proteome</keyword>
<dbReference type="Gene3D" id="1.10.287.110">
    <property type="entry name" value="DnaJ domain"/>
    <property type="match status" value="1"/>
</dbReference>
<evidence type="ECO:0000313" key="4">
    <source>
        <dbReference type="Proteomes" id="UP000654075"/>
    </source>
</evidence>
<feature type="compositionally biased region" description="Low complexity" evidence="1">
    <location>
        <begin position="77"/>
        <end position="90"/>
    </location>
</feature>
<reference evidence="3" key="1">
    <citation type="submission" date="2021-02" db="EMBL/GenBank/DDBJ databases">
        <authorList>
            <person name="Dougan E. K."/>
            <person name="Rhodes N."/>
            <person name="Thang M."/>
            <person name="Chan C."/>
        </authorList>
    </citation>
    <scope>NUCLEOTIDE SEQUENCE</scope>
</reference>
<evidence type="ECO:0000259" key="2">
    <source>
        <dbReference type="PROSITE" id="PS50076"/>
    </source>
</evidence>
<feature type="compositionally biased region" description="Basic and acidic residues" evidence="1">
    <location>
        <begin position="57"/>
        <end position="76"/>
    </location>
</feature>
<dbReference type="Pfam" id="PF00226">
    <property type="entry name" value="DnaJ"/>
    <property type="match status" value="1"/>
</dbReference>
<dbReference type="CDD" id="cd06257">
    <property type="entry name" value="DnaJ"/>
    <property type="match status" value="1"/>
</dbReference>
<dbReference type="PANTHER" id="PTHR43908">
    <property type="entry name" value="AT29763P-RELATED"/>
    <property type="match status" value="1"/>
</dbReference>
<sequence length="929" mass="102047">MTTTTMLDVPRLLEQLDAVIKDVSRAFLAADAGFGAVGVRDVAQQCLAASSRLRDVLSENPKKRKMETHNKNKNNDDNNNSNNSKNSNNNPCESLAGLSQRKQARQDMLSVHSALQSGCLIADEGGRVILDAAVRYHAANKQCIAARSRPRWRSEMMSLPAEEPSCNKHRLLWKQPEKRKMKTPCELLTLLTQRMQARLAMVSVQLASRSGCLMLDACPPSDAGSAEQQLEKLDPSFAENRGAGAPPEAREGAGSAAPPPKVSSDPEAAKCCYAVLGLLRAASPADVRRAYHTCARASHPDKPGGSHAAFLAVAKAFEVLSIHAERARYDASLFAAGSSDGVLNPVEPKEPAAAPVQQALNAAYLCLAMLRAGPETWARWIGTLSGDVLKAVLEVAQSRGVIRPDSYQDMRPGATSSVKSGRVVVKKERLVEARPLCVAIPDEDCLSEASGHGEDVERRPGQDLLEYLHARQEARTGHSKLAVVVAEFPSEPKTRSGKADVRVLPGFSKTKTTKGVIKRPDGYIAKVGFEGLEVQTRGTPDVDKAIVAHIALLRMKDLARKRLDDGIAFNDAVSESVADVRAAEEFALTLAVSFGFGLRNYKGERFWVPTSPRLKDVLLWRKRLLDLADAGVSVQEMKAAQAVMMQEALAARRTWQCQEGPFRRELVEDFLAELAQRDSLAKTGAVAPELEALEDQRSQWYLLPLEPKVTLPSQRRAAENRAAEVLARERPGPPTSQELLEVLRLWGFAQNDGRQNVRPEGHEWVHSDSLGIIRRRDGQIALAKNTAGYPQFVKLLGQWLQGQGFGPLPFTTIIINFGYAARRHRDRFNDGPSAIAAFGDFVGGRLRYWPADPGKLEVDKLPSCDSRLLDVRSLKLFDGNKAHEVEAFEGERFSVVFFTVRGWQQAQSKGLNWPTMETLESFRQKLLPA</sequence>
<dbReference type="GO" id="GO:0005789">
    <property type="term" value="C:endoplasmic reticulum membrane"/>
    <property type="evidence" value="ECO:0007669"/>
    <property type="project" value="TreeGrafter"/>
</dbReference>
<dbReference type="InterPro" id="IPR051100">
    <property type="entry name" value="DnaJ_subfamily_B/C"/>
</dbReference>
<gene>
    <name evidence="3" type="ORF">PGLA1383_LOCUS26021</name>
</gene>
<protein>
    <recommendedName>
        <fullName evidence="2">J domain-containing protein</fullName>
    </recommendedName>
</protein>
<evidence type="ECO:0000256" key="1">
    <source>
        <dbReference type="SAM" id="MobiDB-lite"/>
    </source>
</evidence>
<dbReference type="AlphaFoldDB" id="A0A813F1M8"/>
<dbReference type="SUPFAM" id="SSF46565">
    <property type="entry name" value="Chaperone J-domain"/>
    <property type="match status" value="1"/>
</dbReference>
<dbReference type="InterPro" id="IPR036869">
    <property type="entry name" value="J_dom_sf"/>
</dbReference>
<dbReference type="PANTHER" id="PTHR43908:SF3">
    <property type="entry name" value="AT29763P-RELATED"/>
    <property type="match status" value="1"/>
</dbReference>
<comment type="caution">
    <text evidence="3">The sequence shown here is derived from an EMBL/GenBank/DDBJ whole genome shotgun (WGS) entry which is preliminary data.</text>
</comment>
<accession>A0A813F1M8</accession>
<feature type="compositionally biased region" description="Low complexity" evidence="1">
    <location>
        <begin position="241"/>
        <end position="256"/>
    </location>
</feature>